<dbReference type="OrthoDB" id="2338243at2759"/>
<dbReference type="AlphaFoldDB" id="A0A015LTK2"/>
<dbReference type="EMBL" id="JEMT01012331">
    <property type="protein sequence ID" value="EXX76006.1"/>
    <property type="molecule type" value="Genomic_DNA"/>
</dbReference>
<proteinExistence type="predicted"/>
<sequence>MDYFNKVKEYVENNPLKVTIITITLILSYNQRRLLRDRIVLISYAIVGNDRQIALNYLLRHGLEIREIETIKDKSWFWWVRWPVDKIIGVTSSS</sequence>
<name>A0A015LTK2_RHIIW</name>
<dbReference type="HOGENOM" id="CLU_2387304_0_0_1"/>
<keyword evidence="2" id="KW-1185">Reference proteome</keyword>
<organism evidence="1 2">
    <name type="scientific">Rhizophagus irregularis (strain DAOM 197198w)</name>
    <name type="common">Glomus intraradices</name>
    <dbReference type="NCBI Taxonomy" id="1432141"/>
    <lineage>
        <taxon>Eukaryota</taxon>
        <taxon>Fungi</taxon>
        <taxon>Fungi incertae sedis</taxon>
        <taxon>Mucoromycota</taxon>
        <taxon>Glomeromycotina</taxon>
        <taxon>Glomeromycetes</taxon>
        <taxon>Glomerales</taxon>
        <taxon>Glomeraceae</taxon>
        <taxon>Rhizophagus</taxon>
    </lineage>
</organism>
<evidence type="ECO:0000313" key="2">
    <source>
        <dbReference type="Proteomes" id="UP000022910"/>
    </source>
</evidence>
<protein>
    <submittedName>
        <fullName evidence="1">Uncharacterized protein</fullName>
    </submittedName>
</protein>
<accession>A0A015LTK2</accession>
<evidence type="ECO:0000313" key="1">
    <source>
        <dbReference type="EMBL" id="EXX76006.1"/>
    </source>
</evidence>
<gene>
    <name evidence="1" type="ORF">RirG_036980</name>
</gene>
<comment type="caution">
    <text evidence="1">The sequence shown here is derived from an EMBL/GenBank/DDBJ whole genome shotgun (WGS) entry which is preliminary data.</text>
</comment>
<dbReference type="Proteomes" id="UP000022910">
    <property type="component" value="Unassembled WGS sequence"/>
</dbReference>
<reference evidence="1 2" key="1">
    <citation type="submission" date="2014-02" db="EMBL/GenBank/DDBJ databases">
        <title>Single nucleus genome sequencing reveals high similarity among nuclei of an endomycorrhizal fungus.</title>
        <authorList>
            <person name="Lin K."/>
            <person name="Geurts R."/>
            <person name="Zhang Z."/>
            <person name="Limpens E."/>
            <person name="Saunders D.G."/>
            <person name="Mu D."/>
            <person name="Pang E."/>
            <person name="Cao H."/>
            <person name="Cha H."/>
            <person name="Lin T."/>
            <person name="Zhou Q."/>
            <person name="Shang Y."/>
            <person name="Li Y."/>
            <person name="Ivanov S."/>
            <person name="Sharma T."/>
            <person name="Velzen R.V."/>
            <person name="Ruijter N.D."/>
            <person name="Aanen D.K."/>
            <person name="Win J."/>
            <person name="Kamoun S."/>
            <person name="Bisseling T."/>
            <person name="Huang S."/>
        </authorList>
    </citation>
    <scope>NUCLEOTIDE SEQUENCE [LARGE SCALE GENOMIC DNA]</scope>
    <source>
        <strain evidence="2">DAOM197198w</strain>
    </source>
</reference>